<sequence>MENTKRRNTYIFWALIVILISILATYVKNIYTLSLKIGITIYLLKVDKIFHPQKAKLNNEARS</sequence>
<evidence type="ECO:0000313" key="3">
    <source>
        <dbReference type="Proteomes" id="UP001321861"/>
    </source>
</evidence>
<dbReference type="KEGG" id="xap:XA3_17270"/>
<reference evidence="2 3" key="1">
    <citation type="journal article" date="2023" name="Microbiol. Spectr.">
        <title>Symbiosis of Carpenter Bees with Uncharacterized Lactic Acid Bacteria Showing NAD Auxotrophy.</title>
        <authorList>
            <person name="Kawasaki S."/>
            <person name="Ozawa K."/>
            <person name="Mori T."/>
            <person name="Yamamoto A."/>
            <person name="Ito M."/>
            <person name="Ohkuma M."/>
            <person name="Sakamoto M."/>
            <person name="Matsutani M."/>
        </authorList>
    </citation>
    <scope>NUCLEOTIDE SEQUENCE [LARGE SCALE GENOMIC DNA]</scope>
    <source>
        <strain evidence="2 3">XA3</strain>
    </source>
</reference>
<keyword evidence="1" id="KW-1133">Transmembrane helix</keyword>
<evidence type="ECO:0000256" key="1">
    <source>
        <dbReference type="SAM" id="Phobius"/>
    </source>
</evidence>
<dbReference type="RefSeq" id="WP_317635089.1">
    <property type="nucleotide sequence ID" value="NZ_AP026802.1"/>
</dbReference>
<keyword evidence="1" id="KW-0812">Transmembrane</keyword>
<keyword evidence="1" id="KW-0472">Membrane</keyword>
<dbReference type="Proteomes" id="UP001321861">
    <property type="component" value="Chromosome"/>
</dbReference>
<feature type="transmembrane region" description="Helical" evidence="1">
    <location>
        <begin position="9"/>
        <end position="27"/>
    </location>
</feature>
<dbReference type="AlphaFoldDB" id="A0AAU9D393"/>
<gene>
    <name evidence="2" type="ORF">XA3_17270</name>
</gene>
<organism evidence="2 3">
    <name type="scientific">Xylocopilactobacillus apicola</name>
    <dbReference type="NCBI Taxonomy" id="2932184"/>
    <lineage>
        <taxon>Bacteria</taxon>
        <taxon>Bacillati</taxon>
        <taxon>Bacillota</taxon>
        <taxon>Bacilli</taxon>
        <taxon>Lactobacillales</taxon>
        <taxon>Lactobacillaceae</taxon>
        <taxon>Xylocopilactobacillus</taxon>
    </lineage>
</organism>
<dbReference type="EMBL" id="AP026802">
    <property type="protein sequence ID" value="BDR59286.1"/>
    <property type="molecule type" value="Genomic_DNA"/>
</dbReference>
<protein>
    <submittedName>
        <fullName evidence="2">Uncharacterized protein</fullName>
    </submittedName>
</protein>
<evidence type="ECO:0000313" key="2">
    <source>
        <dbReference type="EMBL" id="BDR59286.1"/>
    </source>
</evidence>
<name>A0AAU9D393_9LACO</name>
<keyword evidence="3" id="KW-1185">Reference proteome</keyword>
<proteinExistence type="predicted"/>
<accession>A0AAU9D393</accession>